<evidence type="ECO:0000313" key="1">
    <source>
        <dbReference type="EMBL" id="NLR94961.1"/>
    </source>
</evidence>
<keyword evidence="2" id="KW-1185">Reference proteome</keyword>
<reference evidence="1 2" key="1">
    <citation type="submission" date="2020-04" db="EMBL/GenBank/DDBJ databases">
        <title>Flammeovirga sp. SR4, a novel species isolated from seawater.</title>
        <authorList>
            <person name="Wang X."/>
        </authorList>
    </citation>
    <scope>NUCLEOTIDE SEQUENCE [LARGE SCALE GENOMIC DNA]</scope>
    <source>
        <strain evidence="1 2">SR4</strain>
    </source>
</reference>
<dbReference type="Proteomes" id="UP000585050">
    <property type="component" value="Unassembled WGS sequence"/>
</dbReference>
<dbReference type="EMBL" id="JABAIL010000016">
    <property type="protein sequence ID" value="NLR94961.1"/>
    <property type="molecule type" value="Genomic_DNA"/>
</dbReference>
<proteinExistence type="predicted"/>
<dbReference type="RefSeq" id="WP_168885670.1">
    <property type="nucleotide sequence ID" value="NZ_JABAIL010000016.1"/>
</dbReference>
<evidence type="ECO:0000313" key="2">
    <source>
        <dbReference type="Proteomes" id="UP000585050"/>
    </source>
</evidence>
<comment type="caution">
    <text evidence="1">The sequence shown here is derived from an EMBL/GenBank/DDBJ whole genome shotgun (WGS) entry which is preliminary data.</text>
</comment>
<name>A0A7X8SRA8_9BACT</name>
<accession>A0A7X8SRA8</accession>
<sequence length="100" mass="11792">MKIIHRNSITTRASKVTAPKWMTEVFRELNFSELMFVVGVVYGLDYNQFVEESTESTKLLKMYHSFTARMGEELPFNFEESHTNNFKNLCKHLIQWNSGH</sequence>
<gene>
    <name evidence="1" type="ORF">HGP29_27390</name>
</gene>
<dbReference type="AlphaFoldDB" id="A0A7X8SRA8"/>
<organism evidence="1 2">
    <name type="scientific">Flammeovirga agarivorans</name>
    <dbReference type="NCBI Taxonomy" id="2726742"/>
    <lineage>
        <taxon>Bacteria</taxon>
        <taxon>Pseudomonadati</taxon>
        <taxon>Bacteroidota</taxon>
        <taxon>Cytophagia</taxon>
        <taxon>Cytophagales</taxon>
        <taxon>Flammeovirgaceae</taxon>
        <taxon>Flammeovirga</taxon>
    </lineage>
</organism>
<protein>
    <submittedName>
        <fullName evidence="1">Uncharacterized protein</fullName>
    </submittedName>
</protein>